<dbReference type="InterPro" id="IPR002307">
    <property type="entry name" value="Tyr-tRNA-ligase"/>
</dbReference>
<proteinExistence type="inferred from homology"/>
<dbReference type="Pfam" id="PF00579">
    <property type="entry name" value="tRNA-synt_1b"/>
    <property type="match status" value="1"/>
</dbReference>
<dbReference type="NCBIfam" id="TIGR00234">
    <property type="entry name" value="tyrS"/>
    <property type="match status" value="1"/>
</dbReference>
<evidence type="ECO:0000256" key="1">
    <source>
        <dbReference type="ARBA" id="ARBA00013160"/>
    </source>
</evidence>
<dbReference type="RefSeq" id="WP_269455287.1">
    <property type="nucleotide sequence ID" value="NZ_CACRYJ010000034.1"/>
</dbReference>
<keyword evidence="11" id="KW-1185">Reference proteome</keyword>
<keyword evidence="5 9" id="KW-0648">Protein biosynthesis</keyword>
<dbReference type="GO" id="GO:0003723">
    <property type="term" value="F:RNA binding"/>
    <property type="evidence" value="ECO:0007669"/>
    <property type="project" value="InterPro"/>
</dbReference>
<evidence type="ECO:0000313" key="11">
    <source>
        <dbReference type="Proteomes" id="UP000419743"/>
    </source>
</evidence>
<dbReference type="Gene3D" id="3.10.290.10">
    <property type="entry name" value="RNA-binding S4 domain"/>
    <property type="match status" value="1"/>
</dbReference>
<comment type="caution">
    <text evidence="10">The sequence shown here is derived from an EMBL/GenBank/DDBJ whole genome shotgun (WGS) entry which is preliminary data.</text>
</comment>
<evidence type="ECO:0000256" key="2">
    <source>
        <dbReference type="ARBA" id="ARBA00022598"/>
    </source>
</evidence>
<evidence type="ECO:0000256" key="4">
    <source>
        <dbReference type="ARBA" id="ARBA00022840"/>
    </source>
</evidence>
<keyword evidence="3 9" id="KW-0547">Nucleotide-binding</keyword>
<evidence type="ECO:0000256" key="3">
    <source>
        <dbReference type="ARBA" id="ARBA00022741"/>
    </source>
</evidence>
<dbReference type="SUPFAM" id="SSF52374">
    <property type="entry name" value="Nucleotidylyl transferase"/>
    <property type="match status" value="1"/>
</dbReference>
<dbReference type="EC" id="6.1.1.1" evidence="1 8"/>
<evidence type="ECO:0000256" key="9">
    <source>
        <dbReference type="RuleBase" id="RU363036"/>
    </source>
</evidence>
<dbReference type="GO" id="GO:0005829">
    <property type="term" value="C:cytosol"/>
    <property type="evidence" value="ECO:0007669"/>
    <property type="project" value="TreeGrafter"/>
</dbReference>
<evidence type="ECO:0000313" key="10">
    <source>
        <dbReference type="EMBL" id="VZO37493.1"/>
    </source>
</evidence>
<evidence type="ECO:0000256" key="5">
    <source>
        <dbReference type="ARBA" id="ARBA00022917"/>
    </source>
</evidence>
<dbReference type="InterPro" id="IPR024088">
    <property type="entry name" value="Tyr-tRNA-ligase_bac-type"/>
</dbReference>
<dbReference type="PRINTS" id="PR01040">
    <property type="entry name" value="TRNASYNTHTYR"/>
</dbReference>
<dbReference type="GO" id="GO:0006437">
    <property type="term" value="P:tyrosyl-tRNA aminoacylation"/>
    <property type="evidence" value="ECO:0007669"/>
    <property type="project" value="UniProtKB-UniRule"/>
</dbReference>
<name>A0A7M4DK98_9MICO</name>
<sequence length="248" mass="26431">MFKARIREGQEIGVHELIYPVLQGYDSVALGSDLTIVGSDQLFNETVGRDLQAKHGQRPQTVITSTITPGLDGGAKQSKSLNNYVALAHAPSEKFGRLMTLQDDLIGAWARVYTDLPDAVVKDLESRARQGGASSRDAKLDLAEADVARYHGSVAGGRARAEFTRVFSGNGLPDGVPHLTVSPTSAVLEIVLAARPELSRNAARRLIADGAVSLDSAPLRNGDARPAISTGAILKVGRRNWFEVVVGP</sequence>
<dbReference type="PANTHER" id="PTHR11766">
    <property type="entry name" value="TYROSYL-TRNA SYNTHETASE"/>
    <property type="match status" value="1"/>
</dbReference>
<dbReference type="InterPro" id="IPR014729">
    <property type="entry name" value="Rossmann-like_a/b/a_fold"/>
</dbReference>
<keyword evidence="6 9" id="KW-0030">Aminoacyl-tRNA synthetase</keyword>
<dbReference type="EMBL" id="CACRYJ010000034">
    <property type="protein sequence ID" value="VZO37493.1"/>
    <property type="molecule type" value="Genomic_DNA"/>
</dbReference>
<keyword evidence="4 9" id="KW-0067">ATP-binding</keyword>
<evidence type="ECO:0000256" key="7">
    <source>
        <dbReference type="ARBA" id="ARBA00048248"/>
    </source>
</evidence>
<evidence type="ECO:0000256" key="8">
    <source>
        <dbReference type="NCBIfam" id="TIGR00234"/>
    </source>
</evidence>
<dbReference type="Gene3D" id="3.40.50.620">
    <property type="entry name" value="HUPs"/>
    <property type="match status" value="1"/>
</dbReference>
<comment type="catalytic activity">
    <reaction evidence="7">
        <text>tRNA(Tyr) + L-tyrosine + ATP = L-tyrosyl-tRNA(Tyr) + AMP + diphosphate + H(+)</text>
        <dbReference type="Rhea" id="RHEA:10220"/>
        <dbReference type="Rhea" id="RHEA-COMP:9706"/>
        <dbReference type="Rhea" id="RHEA-COMP:9707"/>
        <dbReference type="ChEBI" id="CHEBI:15378"/>
        <dbReference type="ChEBI" id="CHEBI:30616"/>
        <dbReference type="ChEBI" id="CHEBI:33019"/>
        <dbReference type="ChEBI" id="CHEBI:58315"/>
        <dbReference type="ChEBI" id="CHEBI:78442"/>
        <dbReference type="ChEBI" id="CHEBI:78536"/>
        <dbReference type="ChEBI" id="CHEBI:456215"/>
        <dbReference type="EC" id="6.1.1.1"/>
    </reaction>
</comment>
<organism evidence="10 11">
    <name type="scientific">Occultella aeris</name>
    <dbReference type="NCBI Taxonomy" id="2761496"/>
    <lineage>
        <taxon>Bacteria</taxon>
        <taxon>Bacillati</taxon>
        <taxon>Actinomycetota</taxon>
        <taxon>Actinomycetes</taxon>
        <taxon>Micrococcales</taxon>
        <taxon>Ruaniaceae</taxon>
        <taxon>Occultella</taxon>
    </lineage>
</organism>
<dbReference type="InterPro" id="IPR036986">
    <property type="entry name" value="S4_RNA-bd_sf"/>
</dbReference>
<dbReference type="AlphaFoldDB" id="A0A7M4DK98"/>
<gene>
    <name evidence="10" type="primary">tyrS_1</name>
    <name evidence="10" type="ORF">HALOF300_02561</name>
</gene>
<comment type="similarity">
    <text evidence="9">Belongs to the class-I aminoacyl-tRNA synthetase family.</text>
</comment>
<protein>
    <recommendedName>
        <fullName evidence="1 8">Tyrosine--tRNA ligase</fullName>
        <ecNumber evidence="1 8">6.1.1.1</ecNumber>
    </recommendedName>
</protein>
<dbReference type="PANTHER" id="PTHR11766:SF1">
    <property type="entry name" value="TYROSINE--TRNA LIGASE"/>
    <property type="match status" value="1"/>
</dbReference>
<dbReference type="InterPro" id="IPR002305">
    <property type="entry name" value="aa-tRNA-synth_Ic"/>
</dbReference>
<dbReference type="GO" id="GO:0004831">
    <property type="term" value="F:tyrosine-tRNA ligase activity"/>
    <property type="evidence" value="ECO:0007669"/>
    <property type="project" value="UniProtKB-UniRule"/>
</dbReference>
<reference evidence="10 11" key="1">
    <citation type="submission" date="2019-11" db="EMBL/GenBank/DDBJ databases">
        <authorList>
            <person name="Criscuolo A."/>
        </authorList>
    </citation>
    <scope>NUCLEOTIDE SEQUENCE [LARGE SCALE GENOMIC DNA]</scope>
    <source>
        <strain evidence="10">CIP111667</strain>
    </source>
</reference>
<accession>A0A7M4DK98</accession>
<dbReference type="SUPFAM" id="SSF55174">
    <property type="entry name" value="Alpha-L RNA-binding motif"/>
    <property type="match status" value="1"/>
</dbReference>
<dbReference type="GO" id="GO:0005524">
    <property type="term" value="F:ATP binding"/>
    <property type="evidence" value="ECO:0007669"/>
    <property type="project" value="UniProtKB-KW"/>
</dbReference>
<dbReference type="Gene3D" id="1.10.240.10">
    <property type="entry name" value="Tyrosyl-Transfer RNA Synthetase"/>
    <property type="match status" value="1"/>
</dbReference>
<keyword evidence="2 9" id="KW-0436">Ligase</keyword>
<evidence type="ECO:0000256" key="6">
    <source>
        <dbReference type="ARBA" id="ARBA00023146"/>
    </source>
</evidence>
<dbReference type="Proteomes" id="UP000419743">
    <property type="component" value="Unassembled WGS sequence"/>
</dbReference>